<dbReference type="EMBL" id="CAADRA010006492">
    <property type="protein sequence ID" value="VFT95944.1"/>
    <property type="molecule type" value="Genomic_DNA"/>
</dbReference>
<evidence type="ECO:0000259" key="6">
    <source>
        <dbReference type="PROSITE" id="PS51387"/>
    </source>
</evidence>
<dbReference type="InterPro" id="IPR016166">
    <property type="entry name" value="FAD-bd_PCMH"/>
</dbReference>
<evidence type="ECO:0000313" key="9">
    <source>
        <dbReference type="EMBL" id="VFT92529.1"/>
    </source>
</evidence>
<dbReference type="GO" id="GO:0071949">
    <property type="term" value="F:FAD binding"/>
    <property type="evidence" value="ECO:0007669"/>
    <property type="project" value="InterPro"/>
</dbReference>
<sequence length="195" mass="21171">MLSFSNFLRHGRHLFQTHSRIARRPRHRPRCRHPNHRRGEAHATVFTSIRIDGSVVLASKDEVPEAVIVPVLVQRLWLPECELPPKTRPDVAAIVKAVTPLHLDLAIAGGKHSSVCYPDNAVVIDLTYLNAVTVNKDERWIDVGGGAKIGAADLALIGSVLCFVIGTNPDTGVGGSTQAGGWGWLARQHGLAVDH</sequence>
<keyword evidence="5" id="KW-0560">Oxidoreductase</keyword>
<evidence type="ECO:0000256" key="4">
    <source>
        <dbReference type="ARBA" id="ARBA00022827"/>
    </source>
</evidence>
<evidence type="ECO:0000256" key="1">
    <source>
        <dbReference type="ARBA" id="ARBA00001974"/>
    </source>
</evidence>
<dbReference type="PANTHER" id="PTHR42973:SF39">
    <property type="entry name" value="FAD-BINDING PCMH-TYPE DOMAIN-CONTAINING PROTEIN"/>
    <property type="match status" value="1"/>
</dbReference>
<dbReference type="GO" id="GO:0016491">
    <property type="term" value="F:oxidoreductase activity"/>
    <property type="evidence" value="ECO:0007669"/>
    <property type="project" value="UniProtKB-KW"/>
</dbReference>
<keyword evidence="11" id="KW-1185">Reference proteome</keyword>
<accession>A0A485L441</accession>
<dbReference type="AlphaFoldDB" id="A0A485L441"/>
<dbReference type="EMBL" id="CAADRA010005756">
    <property type="protein sequence ID" value="VFT92529.1"/>
    <property type="molecule type" value="Genomic_DNA"/>
</dbReference>
<proteinExistence type="inferred from homology"/>
<feature type="domain" description="FAD-binding PCMH-type" evidence="6">
    <location>
        <begin position="70"/>
        <end position="195"/>
    </location>
</feature>
<evidence type="ECO:0000256" key="3">
    <source>
        <dbReference type="ARBA" id="ARBA00022630"/>
    </source>
</evidence>
<reference evidence="9 11" key="1">
    <citation type="submission" date="2019-03" db="EMBL/GenBank/DDBJ databases">
        <authorList>
            <person name="Gaulin E."/>
            <person name="Dumas B."/>
        </authorList>
    </citation>
    <scope>NUCLEOTIDE SEQUENCE [LARGE SCALE GENOMIC DNA]</scope>
    <source>
        <strain evidence="9">CBS 568.67</strain>
    </source>
</reference>
<comment type="similarity">
    <text evidence="2">Belongs to the oxygen-dependent FAD-linked oxidoreductase family.</text>
</comment>
<keyword evidence="4" id="KW-0274">FAD</keyword>
<gene>
    <name evidence="9" type="primary">Aste57867_15740</name>
    <name evidence="10" type="synonym">Aste57867_19223</name>
    <name evidence="8" type="ORF">As57867_015684</name>
    <name evidence="7" type="ORF">As57867_019159</name>
    <name evidence="9" type="ORF">ASTE57867_15740</name>
    <name evidence="10" type="ORF">ASTE57867_19223</name>
</gene>
<evidence type="ECO:0000313" key="8">
    <source>
        <dbReference type="EMBL" id="KAF0693263.1"/>
    </source>
</evidence>
<dbReference type="InterPro" id="IPR036318">
    <property type="entry name" value="FAD-bd_PCMH-like_sf"/>
</dbReference>
<evidence type="ECO:0000256" key="2">
    <source>
        <dbReference type="ARBA" id="ARBA00005466"/>
    </source>
</evidence>
<organism evidence="9 11">
    <name type="scientific">Aphanomyces stellatus</name>
    <dbReference type="NCBI Taxonomy" id="120398"/>
    <lineage>
        <taxon>Eukaryota</taxon>
        <taxon>Sar</taxon>
        <taxon>Stramenopiles</taxon>
        <taxon>Oomycota</taxon>
        <taxon>Saprolegniomycetes</taxon>
        <taxon>Saprolegniales</taxon>
        <taxon>Verrucalvaceae</taxon>
        <taxon>Aphanomyces</taxon>
    </lineage>
</organism>
<evidence type="ECO:0000256" key="5">
    <source>
        <dbReference type="ARBA" id="ARBA00023002"/>
    </source>
</evidence>
<keyword evidence="3" id="KW-0285">Flavoprotein</keyword>
<evidence type="ECO:0000313" key="10">
    <source>
        <dbReference type="EMBL" id="VFT95944.1"/>
    </source>
</evidence>
<name>A0A485L441_9STRA</name>
<protein>
    <submittedName>
        <fullName evidence="9">Aste57867_15740 protein</fullName>
    </submittedName>
    <submittedName>
        <fullName evidence="10">Aste57867_19223 protein</fullName>
    </submittedName>
</protein>
<dbReference type="SUPFAM" id="SSF56176">
    <property type="entry name" value="FAD-binding/transporter-associated domain-like"/>
    <property type="match status" value="1"/>
</dbReference>
<dbReference type="Proteomes" id="UP000332933">
    <property type="component" value="Unassembled WGS sequence"/>
</dbReference>
<comment type="cofactor">
    <cofactor evidence="1">
        <name>FAD</name>
        <dbReference type="ChEBI" id="CHEBI:57692"/>
    </cofactor>
</comment>
<dbReference type="OrthoDB" id="407275at2759"/>
<dbReference type="EMBL" id="VJMH01006471">
    <property type="protein sequence ID" value="KAF0689306.1"/>
    <property type="molecule type" value="Genomic_DNA"/>
</dbReference>
<evidence type="ECO:0000313" key="11">
    <source>
        <dbReference type="Proteomes" id="UP000332933"/>
    </source>
</evidence>
<evidence type="ECO:0000313" key="7">
    <source>
        <dbReference type="EMBL" id="KAF0689306.1"/>
    </source>
</evidence>
<reference evidence="7" key="2">
    <citation type="submission" date="2019-06" db="EMBL/GenBank/DDBJ databases">
        <title>Genomics analysis of Aphanomyces spp. identifies a new class of oomycete effector associated with host adaptation.</title>
        <authorList>
            <person name="Gaulin E."/>
        </authorList>
    </citation>
    <scope>NUCLEOTIDE SEQUENCE</scope>
    <source>
        <strain evidence="7">CBS 578.67</strain>
    </source>
</reference>
<dbReference type="InterPro" id="IPR016169">
    <property type="entry name" value="FAD-bd_PCMH_sub2"/>
</dbReference>
<dbReference type="PANTHER" id="PTHR42973">
    <property type="entry name" value="BINDING OXIDOREDUCTASE, PUTATIVE (AFU_ORTHOLOGUE AFUA_1G17690)-RELATED"/>
    <property type="match status" value="1"/>
</dbReference>
<dbReference type="Gene3D" id="3.30.465.10">
    <property type="match status" value="1"/>
</dbReference>
<dbReference type="Pfam" id="PF01565">
    <property type="entry name" value="FAD_binding_4"/>
    <property type="match status" value="1"/>
</dbReference>
<dbReference type="InterPro" id="IPR050416">
    <property type="entry name" value="FAD-linked_Oxidoreductase"/>
</dbReference>
<dbReference type="PROSITE" id="PS51387">
    <property type="entry name" value="FAD_PCMH"/>
    <property type="match status" value="1"/>
</dbReference>
<dbReference type="InterPro" id="IPR006094">
    <property type="entry name" value="Oxid_FAD_bind_N"/>
</dbReference>
<dbReference type="EMBL" id="VJMH01005735">
    <property type="protein sequence ID" value="KAF0693263.1"/>
    <property type="molecule type" value="Genomic_DNA"/>
</dbReference>